<proteinExistence type="predicted"/>
<dbReference type="SFLD" id="SFLDS00029">
    <property type="entry name" value="Radical_SAM"/>
    <property type="match status" value="1"/>
</dbReference>
<dbReference type="GO" id="GO:0051536">
    <property type="term" value="F:iron-sulfur cluster binding"/>
    <property type="evidence" value="ECO:0007669"/>
    <property type="project" value="InterPro"/>
</dbReference>
<sequence length="277" mass="31535">MWSVRETKACIRIDPSATLPVTVTRGCGLNCPHCGGHYLKHMVHVDEMEKYLDTYRSFLISGGMDREGRIPFEPYLDKLRRLKVEHGLSYNFHVGFPKRPPYELDEVADVVSFDFFADPEVLWSIYGLRRTPEDILDAILPLKVIKVPHVTVGIACGVITHEYKALEILSQHFPYVVINVFVPTAGTTFSKCSPPHVDEVAGLFEFARSRFDDVFLGCMHPRGTYRLELQERVLNVATGIVKSIDREYDFSGCCALWFLPRNSSGTRYKSESIKQNL</sequence>
<dbReference type="SUPFAM" id="SSF102114">
    <property type="entry name" value="Radical SAM enzymes"/>
    <property type="match status" value="1"/>
</dbReference>
<dbReference type="Proteomes" id="UP000094570">
    <property type="component" value="Unassembled WGS sequence"/>
</dbReference>
<dbReference type="GO" id="GO:0003824">
    <property type="term" value="F:catalytic activity"/>
    <property type="evidence" value="ECO:0007669"/>
    <property type="project" value="InterPro"/>
</dbReference>
<dbReference type="SFLD" id="SFLDG01113">
    <property type="entry name" value="Uncharacterised_Radical_SAM_Su"/>
    <property type="match status" value="1"/>
</dbReference>
<accession>A0A1E3G489</accession>
<name>A0A1E3G489_9BACT</name>
<dbReference type="RefSeq" id="WP_069292525.1">
    <property type="nucleotide sequence ID" value="NZ_CP140110.1"/>
</dbReference>
<dbReference type="EMBL" id="LWAF01000002">
    <property type="protein sequence ID" value="ODN31101.1"/>
    <property type="molecule type" value="Genomic_DNA"/>
</dbReference>
<gene>
    <name evidence="1" type="ORF">A4H02_02200</name>
</gene>
<evidence type="ECO:0000313" key="1">
    <source>
        <dbReference type="EMBL" id="ODN31101.1"/>
    </source>
</evidence>
<dbReference type="PANTHER" id="PTHR43288">
    <property type="entry name" value="BIOTIN SYNTHASE-RELATED PROTEIN, RADICAL SAM SUPERFAMILY"/>
    <property type="match status" value="1"/>
</dbReference>
<dbReference type="AlphaFoldDB" id="A0A1E3G489"/>
<organism evidence="1 2">
    <name type="scientific">Fervidobacterium thailandense</name>
    <dbReference type="NCBI Taxonomy" id="1008305"/>
    <lineage>
        <taxon>Bacteria</taxon>
        <taxon>Thermotogati</taxon>
        <taxon>Thermotogota</taxon>
        <taxon>Thermotogae</taxon>
        <taxon>Thermotogales</taxon>
        <taxon>Fervidobacteriaceae</taxon>
        <taxon>Fervidobacterium</taxon>
    </lineage>
</organism>
<reference evidence="2" key="1">
    <citation type="submission" date="2016-04" db="EMBL/GenBank/DDBJ databases">
        <title>The genome sequence project of a novel Fervidobacterium isolate from a hot spring in Thailand.</title>
        <authorList>
            <person name="Gonzalez J.M."/>
            <person name="Cuecas A."/>
            <person name="Kanoksilapatham W."/>
        </authorList>
    </citation>
    <scope>NUCLEOTIDE SEQUENCE [LARGE SCALE GENOMIC DNA]</scope>
    <source>
        <strain evidence="2">FC2004</strain>
    </source>
</reference>
<dbReference type="PANTHER" id="PTHR43288:SF2">
    <property type="entry name" value="RADICAL SAM CORE DOMAIN-CONTAINING PROTEIN"/>
    <property type="match status" value="1"/>
</dbReference>
<protein>
    <submittedName>
        <fullName evidence="1">Radical SAM protein</fullName>
    </submittedName>
</protein>
<keyword evidence="2" id="KW-1185">Reference proteome</keyword>
<comment type="caution">
    <text evidence="1">The sequence shown here is derived from an EMBL/GenBank/DDBJ whole genome shotgun (WGS) entry which is preliminary data.</text>
</comment>
<dbReference type="InterPro" id="IPR007197">
    <property type="entry name" value="rSAM"/>
</dbReference>
<dbReference type="InterPro" id="IPR058240">
    <property type="entry name" value="rSAM_sf"/>
</dbReference>
<evidence type="ECO:0000313" key="2">
    <source>
        <dbReference type="Proteomes" id="UP000094570"/>
    </source>
</evidence>
<dbReference type="OrthoDB" id="5420460at2"/>
<dbReference type="STRING" id="1008305.A4H02_02200"/>